<name>X0TR02_9ZZZZ</name>
<dbReference type="AlphaFoldDB" id="X0TR02"/>
<protein>
    <recommendedName>
        <fullName evidence="2">MacB-like periplasmic core domain-containing protein</fullName>
    </recommendedName>
</protein>
<dbReference type="Pfam" id="PF12704">
    <property type="entry name" value="MacB_PCD"/>
    <property type="match status" value="1"/>
</dbReference>
<dbReference type="InterPro" id="IPR025857">
    <property type="entry name" value="MacB_PCD"/>
</dbReference>
<feature type="non-terminal residue" evidence="3">
    <location>
        <position position="50"/>
    </location>
</feature>
<reference evidence="3" key="1">
    <citation type="journal article" date="2014" name="Front. Microbiol.">
        <title>High frequency of phylogenetically diverse reductive dehalogenase-homologous genes in deep subseafloor sedimentary metagenomes.</title>
        <authorList>
            <person name="Kawai M."/>
            <person name="Futagami T."/>
            <person name="Toyoda A."/>
            <person name="Takaki Y."/>
            <person name="Nishi S."/>
            <person name="Hori S."/>
            <person name="Arai W."/>
            <person name="Tsubouchi T."/>
            <person name="Morono Y."/>
            <person name="Uchiyama I."/>
            <person name="Ito T."/>
            <person name="Fujiyama A."/>
            <person name="Inagaki F."/>
            <person name="Takami H."/>
        </authorList>
    </citation>
    <scope>NUCLEOTIDE SEQUENCE</scope>
    <source>
        <strain evidence="3">Expedition CK06-06</strain>
    </source>
</reference>
<gene>
    <name evidence="3" type="ORF">S01H1_25561</name>
</gene>
<evidence type="ECO:0000313" key="3">
    <source>
        <dbReference type="EMBL" id="GAF90582.1"/>
    </source>
</evidence>
<accession>X0TR02</accession>
<evidence type="ECO:0000256" key="1">
    <source>
        <dbReference type="SAM" id="Phobius"/>
    </source>
</evidence>
<evidence type="ECO:0000259" key="2">
    <source>
        <dbReference type="Pfam" id="PF12704"/>
    </source>
</evidence>
<comment type="caution">
    <text evidence="3">The sequence shown here is derived from an EMBL/GenBank/DDBJ whole genome shotgun (WGS) entry which is preliminary data.</text>
</comment>
<sequence length="50" mass="5358">MKFIEFFSIAIKSLLANKLRSALTMLGMIIGVGAVIVLMSLGTGLQNMIT</sequence>
<organism evidence="3">
    <name type="scientific">marine sediment metagenome</name>
    <dbReference type="NCBI Taxonomy" id="412755"/>
    <lineage>
        <taxon>unclassified sequences</taxon>
        <taxon>metagenomes</taxon>
        <taxon>ecological metagenomes</taxon>
    </lineage>
</organism>
<feature type="transmembrane region" description="Helical" evidence="1">
    <location>
        <begin position="21"/>
        <end position="41"/>
    </location>
</feature>
<keyword evidence="1" id="KW-0472">Membrane</keyword>
<feature type="domain" description="MacB-like periplasmic core" evidence="2">
    <location>
        <begin position="21"/>
        <end position="49"/>
    </location>
</feature>
<dbReference type="EMBL" id="BARS01015448">
    <property type="protein sequence ID" value="GAF90582.1"/>
    <property type="molecule type" value="Genomic_DNA"/>
</dbReference>
<keyword evidence="1" id="KW-0812">Transmembrane</keyword>
<keyword evidence="1" id="KW-1133">Transmembrane helix</keyword>
<proteinExistence type="predicted"/>